<sequence>MVCHMKIVVVKSPKFLSPILRFFFKIKKDPA</sequence>
<dbReference type="AlphaFoldDB" id="A0A926ESA3"/>
<evidence type="ECO:0000313" key="1">
    <source>
        <dbReference type="EMBL" id="MBC8585697.1"/>
    </source>
</evidence>
<dbReference type="EMBL" id="JACRTD010000006">
    <property type="protein sequence ID" value="MBC8585697.1"/>
    <property type="molecule type" value="Genomic_DNA"/>
</dbReference>
<gene>
    <name evidence="1" type="primary">spoVM</name>
    <name evidence="1" type="ORF">H8705_08885</name>
</gene>
<organism evidence="1 2">
    <name type="scientific">Youxingia wuxianensis</name>
    <dbReference type="NCBI Taxonomy" id="2763678"/>
    <lineage>
        <taxon>Bacteria</taxon>
        <taxon>Bacillati</taxon>
        <taxon>Bacillota</taxon>
        <taxon>Clostridia</taxon>
        <taxon>Eubacteriales</taxon>
        <taxon>Oscillospiraceae</taxon>
        <taxon>Youxingia</taxon>
    </lineage>
</organism>
<protein>
    <submittedName>
        <fullName evidence="1">Stage V sporulation protein SpoVM</fullName>
    </submittedName>
</protein>
<name>A0A926ESA3_9FIRM</name>
<reference evidence="1" key="1">
    <citation type="submission" date="2020-08" db="EMBL/GenBank/DDBJ databases">
        <title>Genome public.</title>
        <authorList>
            <person name="Liu C."/>
            <person name="Sun Q."/>
        </authorList>
    </citation>
    <scope>NUCLEOTIDE SEQUENCE</scope>
    <source>
        <strain evidence="1">NSJ-64</strain>
    </source>
</reference>
<proteinExistence type="predicted"/>
<dbReference type="NCBIfam" id="NF033436">
    <property type="entry name" value="SpoVM_broad"/>
    <property type="match status" value="1"/>
</dbReference>
<accession>A0A926ESA3</accession>
<keyword evidence="2" id="KW-1185">Reference proteome</keyword>
<evidence type="ECO:0000313" key="2">
    <source>
        <dbReference type="Proteomes" id="UP000623678"/>
    </source>
</evidence>
<comment type="caution">
    <text evidence="1">The sequence shown here is derived from an EMBL/GenBank/DDBJ whole genome shotgun (WGS) entry which is preliminary data.</text>
</comment>
<dbReference type="Proteomes" id="UP000623678">
    <property type="component" value="Unassembled WGS sequence"/>
</dbReference>